<evidence type="ECO:0000313" key="2">
    <source>
        <dbReference type="Proteomes" id="UP000199582"/>
    </source>
</evidence>
<dbReference type="Proteomes" id="UP000199582">
    <property type="component" value="Unassembled WGS sequence"/>
</dbReference>
<organism evidence="1 2">
    <name type="scientific">Roseovarius azorensis</name>
    <dbReference type="NCBI Taxonomy" id="1287727"/>
    <lineage>
        <taxon>Bacteria</taxon>
        <taxon>Pseudomonadati</taxon>
        <taxon>Pseudomonadota</taxon>
        <taxon>Alphaproteobacteria</taxon>
        <taxon>Rhodobacterales</taxon>
        <taxon>Roseobacteraceae</taxon>
        <taxon>Roseovarius</taxon>
    </lineage>
</organism>
<accession>A0A1H7X2R4</accession>
<protein>
    <submittedName>
        <fullName evidence="1">Uncharacterized protein</fullName>
    </submittedName>
</protein>
<dbReference type="EMBL" id="FOAG01000018">
    <property type="protein sequence ID" value="SEM27389.1"/>
    <property type="molecule type" value="Genomic_DNA"/>
</dbReference>
<proteinExistence type="predicted"/>
<keyword evidence="2" id="KW-1185">Reference proteome</keyword>
<gene>
    <name evidence="1" type="ORF">SAMN05443999_11811</name>
</gene>
<sequence length="57" mass="6599">MLIPEIEAFEERAAIAEYDGGLSRAAAEDLAARQQGFRDRDQYWQWLADYVVARRLP</sequence>
<dbReference type="RefSeq" id="WP_175544821.1">
    <property type="nucleotide sequence ID" value="NZ_FOAG01000018.1"/>
</dbReference>
<dbReference type="STRING" id="1287727.SAMN05443999_11811"/>
<evidence type="ECO:0000313" key="1">
    <source>
        <dbReference type="EMBL" id="SEM27389.1"/>
    </source>
</evidence>
<dbReference type="AlphaFoldDB" id="A0A1H7X2R4"/>
<name>A0A1H7X2R4_9RHOB</name>
<reference evidence="1 2" key="1">
    <citation type="submission" date="2016-10" db="EMBL/GenBank/DDBJ databases">
        <authorList>
            <person name="de Groot N.N."/>
        </authorList>
    </citation>
    <scope>NUCLEOTIDE SEQUENCE [LARGE SCALE GENOMIC DNA]</scope>
    <source>
        <strain evidence="1 2">DSM 100674</strain>
    </source>
</reference>